<dbReference type="HAMAP" id="MF_01940">
    <property type="entry name" value="RNA_CPDase"/>
    <property type="match status" value="1"/>
</dbReference>
<dbReference type="Gene3D" id="3.90.1140.10">
    <property type="entry name" value="Cyclic phosphodiesterase"/>
    <property type="match status" value="1"/>
</dbReference>
<proteinExistence type="inferred from homology"/>
<comment type="function">
    <text evidence="2">Hydrolyzes RNA 2',3'-cyclic phosphodiester to an RNA 2'-phosphomonoester.</text>
</comment>
<dbReference type="AlphaFoldDB" id="A0A2T4J917"/>
<dbReference type="GO" id="GO:0004113">
    <property type="term" value="F:2',3'-cyclic-nucleotide 3'-phosphodiesterase activity"/>
    <property type="evidence" value="ECO:0007669"/>
    <property type="project" value="InterPro"/>
</dbReference>
<dbReference type="PANTHER" id="PTHR35561">
    <property type="entry name" value="RNA 2',3'-CYCLIC PHOSPHODIESTERASE"/>
    <property type="match status" value="1"/>
</dbReference>
<dbReference type="NCBIfam" id="TIGR02258">
    <property type="entry name" value="2_5_ligase"/>
    <property type="match status" value="1"/>
</dbReference>
<keyword evidence="1 2" id="KW-0378">Hydrolase</keyword>
<gene>
    <name evidence="3" type="primary">thpR</name>
    <name evidence="3" type="ORF">C5F44_09990</name>
</gene>
<keyword evidence="4" id="KW-1185">Reference proteome</keyword>
<dbReference type="PANTHER" id="PTHR35561:SF1">
    <property type="entry name" value="RNA 2',3'-CYCLIC PHOSPHODIESTERASE"/>
    <property type="match status" value="1"/>
</dbReference>
<comment type="similarity">
    <text evidence="2">Belongs to the 2H phosphoesterase superfamily. ThpR family.</text>
</comment>
<dbReference type="GO" id="GO:0008664">
    <property type="term" value="F:RNA 2',3'-cyclic 3'-phosphodiesterase activity"/>
    <property type="evidence" value="ECO:0007669"/>
    <property type="project" value="UniProtKB-EC"/>
</dbReference>
<dbReference type="EMBL" id="PZKE01000008">
    <property type="protein sequence ID" value="PTE14318.1"/>
    <property type="molecule type" value="Genomic_DNA"/>
</dbReference>
<feature type="active site" description="Proton donor" evidence="2">
    <location>
        <position position="37"/>
    </location>
</feature>
<dbReference type="SUPFAM" id="SSF55144">
    <property type="entry name" value="LigT-like"/>
    <property type="match status" value="1"/>
</dbReference>
<accession>A0A2T4J917</accession>
<feature type="short sequence motif" description="HXTX 1" evidence="2">
    <location>
        <begin position="37"/>
        <end position="40"/>
    </location>
</feature>
<comment type="caution">
    <text evidence="3">The sequence shown here is derived from an EMBL/GenBank/DDBJ whole genome shotgun (WGS) entry which is preliminary data.</text>
</comment>
<name>A0A2T4J917_FUSBL</name>
<sequence length="180" mass="19590">MMRVFLGLDLPETVRSALAVQQFLLPLPRRVPPEAFHLTLVFLGDVPDPRLDAAHEVFAALRSPAFPLALRGLGLFGGSRPRAAWAGVLPSDPLTRLQAAAEQAARIAGVEVAARRFVPHVTLGRFPVPDFAATARLERAIADGFAFAAGPWIVQDMVLWQSRSGHDGPVYTELSRYPFS</sequence>
<dbReference type="EC" id="3.1.4.58" evidence="2"/>
<protein>
    <recommendedName>
        <fullName evidence="2">RNA 2',3'-cyclic phosphodiesterase</fullName>
        <shortName evidence="2">RNA 2',3'-CPDase</shortName>
        <ecNumber evidence="2">3.1.4.58</ecNumber>
    </recommendedName>
</protein>
<dbReference type="InterPro" id="IPR004175">
    <property type="entry name" value="RNA_CPDase"/>
</dbReference>
<feature type="active site" description="Proton acceptor" evidence="2">
    <location>
        <position position="120"/>
    </location>
</feature>
<dbReference type="InterPro" id="IPR009097">
    <property type="entry name" value="Cyclic_Pdiesterase"/>
</dbReference>
<dbReference type="Proteomes" id="UP000241362">
    <property type="component" value="Unassembled WGS sequence"/>
</dbReference>
<feature type="short sequence motif" description="HXTX 2" evidence="2">
    <location>
        <begin position="120"/>
        <end position="123"/>
    </location>
</feature>
<dbReference type="Pfam" id="PF13563">
    <property type="entry name" value="2_5_RNA_ligase2"/>
    <property type="match status" value="1"/>
</dbReference>
<evidence type="ECO:0000313" key="4">
    <source>
        <dbReference type="Proteomes" id="UP000241362"/>
    </source>
</evidence>
<evidence type="ECO:0000313" key="3">
    <source>
        <dbReference type="EMBL" id="PTE14318.1"/>
    </source>
</evidence>
<evidence type="ECO:0000256" key="1">
    <source>
        <dbReference type="ARBA" id="ARBA00022801"/>
    </source>
</evidence>
<organism evidence="3 4">
    <name type="scientific">Fuscovulum blasticum DSM 2131</name>
    <dbReference type="NCBI Taxonomy" id="1188250"/>
    <lineage>
        <taxon>Bacteria</taxon>
        <taxon>Pseudomonadati</taxon>
        <taxon>Pseudomonadota</taxon>
        <taxon>Alphaproteobacteria</taxon>
        <taxon>Rhodobacterales</taxon>
        <taxon>Paracoccaceae</taxon>
        <taxon>Pseudogemmobacter</taxon>
    </lineage>
</organism>
<reference evidence="3 4" key="1">
    <citation type="submission" date="2018-03" db="EMBL/GenBank/DDBJ databases">
        <title>Rhodobacter blasticus.</title>
        <authorList>
            <person name="Meyer T.E."/>
            <person name="Miller S."/>
            <person name="Lodha T."/>
            <person name="Gandham S."/>
            <person name="Chintalapati S."/>
            <person name="Chintalapati V.R."/>
        </authorList>
    </citation>
    <scope>NUCLEOTIDE SEQUENCE [LARGE SCALE GENOMIC DNA]</scope>
    <source>
        <strain evidence="3 4">DSM 2131</strain>
    </source>
</reference>
<evidence type="ECO:0000256" key="2">
    <source>
        <dbReference type="HAMAP-Rule" id="MF_01940"/>
    </source>
</evidence>
<comment type="catalytic activity">
    <reaction evidence="2">
        <text>a 3'-end 2',3'-cyclophospho-ribonucleotide-RNA + H2O = a 3'-end 2'-phospho-ribonucleotide-RNA + H(+)</text>
        <dbReference type="Rhea" id="RHEA:11828"/>
        <dbReference type="Rhea" id="RHEA-COMP:10464"/>
        <dbReference type="Rhea" id="RHEA-COMP:17353"/>
        <dbReference type="ChEBI" id="CHEBI:15377"/>
        <dbReference type="ChEBI" id="CHEBI:15378"/>
        <dbReference type="ChEBI" id="CHEBI:83064"/>
        <dbReference type="ChEBI" id="CHEBI:173113"/>
        <dbReference type="EC" id="3.1.4.58"/>
    </reaction>
</comment>